<dbReference type="EMBL" id="LCWV01000102">
    <property type="protein sequence ID" value="PWI64070.1"/>
    <property type="molecule type" value="Genomic_DNA"/>
</dbReference>
<organism evidence="1 2">
    <name type="scientific">Purpureocillium lilacinum</name>
    <name type="common">Paecilomyces lilacinus</name>
    <dbReference type="NCBI Taxonomy" id="33203"/>
    <lineage>
        <taxon>Eukaryota</taxon>
        <taxon>Fungi</taxon>
        <taxon>Dikarya</taxon>
        <taxon>Ascomycota</taxon>
        <taxon>Pezizomycotina</taxon>
        <taxon>Sordariomycetes</taxon>
        <taxon>Hypocreomycetidae</taxon>
        <taxon>Hypocreales</taxon>
        <taxon>Ophiocordycipitaceae</taxon>
        <taxon>Purpureocillium</taxon>
    </lineage>
</organism>
<gene>
    <name evidence="1" type="ORF">PCL_00017</name>
</gene>
<comment type="caution">
    <text evidence="1">The sequence shown here is derived from an EMBL/GenBank/DDBJ whole genome shotgun (WGS) entry which is preliminary data.</text>
</comment>
<protein>
    <recommendedName>
        <fullName evidence="3">G domain-containing protein</fullName>
    </recommendedName>
</protein>
<name>A0A2U3DP95_PURLI</name>
<dbReference type="CDD" id="cd00882">
    <property type="entry name" value="Ras_like_GTPase"/>
    <property type="match status" value="1"/>
</dbReference>
<evidence type="ECO:0000313" key="2">
    <source>
        <dbReference type="Proteomes" id="UP000245956"/>
    </source>
</evidence>
<sequence length="195" mass="21616">MFACFEPLAYSISVVLSWLSRRVVSRRSSCLIIGELGAGKTGLINMLMNEEPDTQYMPTVGVQRHDPPGRGYSLIEAPGSLPDAEIQRIKTASDYDLIIFVFRPDKISTGHYYHRFWTTPPSVPVIVVEVSPGSAAGRTGERLECQLWGRRCDYFPITVRDPASLQKLSVYLDRHALSLCGPKSAIRNAPGSTET</sequence>
<evidence type="ECO:0008006" key="3">
    <source>
        <dbReference type="Google" id="ProtNLM"/>
    </source>
</evidence>
<reference evidence="1 2" key="1">
    <citation type="journal article" date="2016" name="Front. Microbiol.">
        <title>Genome and transcriptome sequences reveal the specific parasitism of the nematophagous Purpureocillium lilacinum 36-1.</title>
        <authorList>
            <person name="Xie J."/>
            <person name="Li S."/>
            <person name="Mo C."/>
            <person name="Xiao X."/>
            <person name="Peng D."/>
            <person name="Wang G."/>
            <person name="Xiao Y."/>
        </authorList>
    </citation>
    <scope>NUCLEOTIDE SEQUENCE [LARGE SCALE GENOMIC DNA]</scope>
    <source>
        <strain evidence="1 2">36-1</strain>
    </source>
</reference>
<dbReference type="Gene3D" id="3.40.50.300">
    <property type="entry name" value="P-loop containing nucleotide triphosphate hydrolases"/>
    <property type="match status" value="1"/>
</dbReference>
<proteinExistence type="predicted"/>
<dbReference type="InterPro" id="IPR027417">
    <property type="entry name" value="P-loop_NTPase"/>
</dbReference>
<dbReference type="SUPFAM" id="SSF52540">
    <property type="entry name" value="P-loop containing nucleoside triphosphate hydrolases"/>
    <property type="match status" value="1"/>
</dbReference>
<dbReference type="Proteomes" id="UP000245956">
    <property type="component" value="Unassembled WGS sequence"/>
</dbReference>
<accession>A0A2U3DP95</accession>
<dbReference type="AlphaFoldDB" id="A0A2U3DP95"/>
<evidence type="ECO:0000313" key="1">
    <source>
        <dbReference type="EMBL" id="PWI64070.1"/>
    </source>
</evidence>